<dbReference type="Proteomes" id="UP001430584">
    <property type="component" value="Unassembled WGS sequence"/>
</dbReference>
<dbReference type="EMBL" id="JAJVCZ030000004">
    <property type="protein sequence ID" value="KAL0261267.1"/>
    <property type="molecule type" value="Genomic_DNA"/>
</dbReference>
<sequence>MKLSGDTIRGRVKTSIPLELIESVEASFIGTTKTETFPWKRKPSAFAPKRLSLDMHYQLIDFKESLIARQVKGPVASWPFKFRVPLFTDTVGRHGPRRTSRKFAIQRHWLPPTVFHQSSDGNTARVDYGISVCVTCTDRKVYEQRKVVKIDQWKEQQAFQPATRHDLSRVFDHASRIFIPKTIIPGRQFPITILLTPKKASTPEVELRKLEVIIKEKTKGLFRPPVIWLGCPFPLGKEVVHLETTGPTSLEKEGTASLFRKLLTVETSLQPDVKTFNISRTHSIFVQAYFYDGKRHSTLHVEGPITVMSQRIG</sequence>
<evidence type="ECO:0000313" key="2">
    <source>
        <dbReference type="Proteomes" id="UP001430584"/>
    </source>
</evidence>
<evidence type="ECO:0000313" key="1">
    <source>
        <dbReference type="EMBL" id="KAL0261267.1"/>
    </source>
</evidence>
<gene>
    <name evidence="1" type="ORF">SLS55_004964</name>
</gene>
<accession>A0ABR3CKV8</accession>
<evidence type="ECO:0008006" key="3">
    <source>
        <dbReference type="Google" id="ProtNLM"/>
    </source>
</evidence>
<protein>
    <recommendedName>
        <fullName evidence="3">Arrestin-like N-terminal domain-containing protein</fullName>
    </recommendedName>
</protein>
<name>A0ABR3CKV8_9PEZI</name>
<dbReference type="RefSeq" id="XP_066634296.1">
    <property type="nucleotide sequence ID" value="XM_066776415.1"/>
</dbReference>
<proteinExistence type="predicted"/>
<reference evidence="1 2" key="1">
    <citation type="submission" date="2024-02" db="EMBL/GenBank/DDBJ databases">
        <title>De novo assembly and annotation of 12 fungi associated with fruit tree decline syndrome in Ontario, Canada.</title>
        <authorList>
            <person name="Sulman M."/>
            <person name="Ellouze W."/>
            <person name="Ilyukhin E."/>
        </authorList>
    </citation>
    <scope>NUCLEOTIDE SEQUENCE [LARGE SCALE GENOMIC DNA]</scope>
    <source>
        <strain evidence="1 2">FDS-637</strain>
    </source>
</reference>
<dbReference type="GeneID" id="92009049"/>
<organism evidence="1 2">
    <name type="scientific">Diplodia seriata</name>
    <dbReference type="NCBI Taxonomy" id="420778"/>
    <lineage>
        <taxon>Eukaryota</taxon>
        <taxon>Fungi</taxon>
        <taxon>Dikarya</taxon>
        <taxon>Ascomycota</taxon>
        <taxon>Pezizomycotina</taxon>
        <taxon>Dothideomycetes</taxon>
        <taxon>Dothideomycetes incertae sedis</taxon>
        <taxon>Botryosphaeriales</taxon>
        <taxon>Botryosphaeriaceae</taxon>
        <taxon>Diplodia</taxon>
    </lineage>
</organism>
<comment type="caution">
    <text evidence="1">The sequence shown here is derived from an EMBL/GenBank/DDBJ whole genome shotgun (WGS) entry which is preliminary data.</text>
</comment>
<keyword evidence="2" id="KW-1185">Reference proteome</keyword>